<organism evidence="6 7">
    <name type="scientific">Clostridium baratii str. Sullivan</name>
    <dbReference type="NCBI Taxonomy" id="1415775"/>
    <lineage>
        <taxon>Bacteria</taxon>
        <taxon>Bacillati</taxon>
        <taxon>Bacillota</taxon>
        <taxon>Clostridia</taxon>
        <taxon>Eubacteriales</taxon>
        <taxon>Clostridiaceae</taxon>
        <taxon>Clostridium</taxon>
    </lineage>
</organism>
<dbReference type="Gene3D" id="3.20.20.370">
    <property type="entry name" value="Glycoside hydrolase/deacetylase"/>
    <property type="match status" value="1"/>
</dbReference>
<dbReference type="InterPro" id="IPR006879">
    <property type="entry name" value="YdjC-like"/>
</dbReference>
<reference evidence="6 7" key="1">
    <citation type="journal article" date="2015" name="Infect. Genet. Evol.">
        <title>Genomic sequences of six botulinum neurotoxin-producing strains representing three clostridial species illustrate the mobility and diversity of botulinum neurotoxin genes.</title>
        <authorList>
            <person name="Smith T.J."/>
            <person name="Hill K.K."/>
            <person name="Xie G."/>
            <person name="Foley B.T."/>
            <person name="Williamson C.H."/>
            <person name="Foster J.T."/>
            <person name="Johnson S.L."/>
            <person name="Chertkov O."/>
            <person name="Teshima H."/>
            <person name="Gibbons H.S."/>
            <person name="Johnsky L.A."/>
            <person name="Karavis M.A."/>
            <person name="Smith L.A."/>
        </authorList>
    </citation>
    <scope>NUCLEOTIDE SEQUENCE [LARGE SCALE GENOMIC DNA]</scope>
    <source>
        <strain evidence="6 7">Sullivan</strain>
    </source>
</reference>
<protein>
    <submittedName>
        <fullName evidence="6">YdjC-like family protein</fullName>
    </submittedName>
</protein>
<gene>
    <name evidence="6" type="ORF">U729_133</name>
</gene>
<dbReference type="AlphaFoldDB" id="A0A0A7G1L0"/>
<dbReference type="PANTHER" id="PTHR31609:SF1">
    <property type="entry name" value="CARBOHYDRATE DEACETYLASE"/>
    <property type="match status" value="1"/>
</dbReference>
<dbReference type="InterPro" id="IPR022948">
    <property type="entry name" value="COD_ChbG_bac"/>
</dbReference>
<dbReference type="STRING" id="1561.NPD11_2842"/>
<evidence type="ECO:0000256" key="3">
    <source>
        <dbReference type="ARBA" id="ARBA00022801"/>
    </source>
</evidence>
<dbReference type="OrthoDB" id="9774177at2"/>
<dbReference type="GO" id="GO:0016811">
    <property type="term" value="F:hydrolase activity, acting on carbon-nitrogen (but not peptide) bonds, in linear amides"/>
    <property type="evidence" value="ECO:0007669"/>
    <property type="project" value="InterPro"/>
</dbReference>
<dbReference type="GO" id="GO:0019213">
    <property type="term" value="F:deacetylase activity"/>
    <property type="evidence" value="ECO:0007669"/>
    <property type="project" value="TreeGrafter"/>
</dbReference>
<dbReference type="KEGG" id="cbv:U729_133"/>
<dbReference type="Pfam" id="PF04794">
    <property type="entry name" value="YdjC"/>
    <property type="match status" value="1"/>
</dbReference>
<evidence type="ECO:0000256" key="1">
    <source>
        <dbReference type="ARBA" id="ARBA00001946"/>
    </source>
</evidence>
<evidence type="ECO:0000313" key="6">
    <source>
        <dbReference type="EMBL" id="AIY84885.1"/>
    </source>
</evidence>
<dbReference type="RefSeq" id="WP_039310771.1">
    <property type="nucleotide sequence ID" value="NZ_CP006905.1"/>
</dbReference>
<evidence type="ECO:0000256" key="5">
    <source>
        <dbReference type="ARBA" id="ARBA00023277"/>
    </source>
</evidence>
<dbReference type="eggNOG" id="COG3394">
    <property type="taxonomic scope" value="Bacteria"/>
</dbReference>
<dbReference type="InterPro" id="IPR011330">
    <property type="entry name" value="Glyco_hydro/deAcase_b/a-brl"/>
</dbReference>
<accession>A0A0A7G1L0</accession>
<keyword evidence="7" id="KW-1185">Reference proteome</keyword>
<keyword evidence="2" id="KW-0479">Metal-binding</keyword>
<evidence type="ECO:0000313" key="7">
    <source>
        <dbReference type="Proteomes" id="UP000030635"/>
    </source>
</evidence>
<name>A0A0A7G1L0_9CLOT</name>
<evidence type="ECO:0000256" key="2">
    <source>
        <dbReference type="ARBA" id="ARBA00022723"/>
    </source>
</evidence>
<dbReference type="HOGENOM" id="CLU_064244_4_0_9"/>
<keyword evidence="4" id="KW-0460">Magnesium</keyword>
<dbReference type="SUPFAM" id="SSF88713">
    <property type="entry name" value="Glycoside hydrolase/deacetylase"/>
    <property type="match status" value="1"/>
</dbReference>
<comment type="cofactor">
    <cofactor evidence="1">
        <name>Mg(2+)</name>
        <dbReference type="ChEBI" id="CHEBI:18420"/>
    </cofactor>
</comment>
<evidence type="ECO:0000256" key="4">
    <source>
        <dbReference type="ARBA" id="ARBA00022842"/>
    </source>
</evidence>
<keyword evidence="5" id="KW-0119">Carbohydrate metabolism</keyword>
<sequence>MKLIINGDDFGLTRGVSEGIIKCMKNGILTDTSAMTNMPFFEEAINIAKSKGINEMGIHLNMTCGKPVLPQSEVSSICDENGNFYRKPELIPSNIKLSELEKELRAQIEKFKKTNMKINHIDSHHHFYSFNDKIFKLVINLAKELNVPIRCPINEKRHIVEENNVLCPDFFDSTFYEGNISVDYLINRLENLRGMYNVIELMAHPSNACEELKKISSYNVMREAELEVLTSEKIKEYIKNNNIQLISYSNL</sequence>
<dbReference type="CDD" id="cd10803">
    <property type="entry name" value="YdjC_EF3048_like"/>
    <property type="match status" value="1"/>
</dbReference>
<keyword evidence="3" id="KW-0378">Hydrolase</keyword>
<dbReference type="GO" id="GO:0000272">
    <property type="term" value="P:polysaccharide catabolic process"/>
    <property type="evidence" value="ECO:0007669"/>
    <property type="project" value="InterPro"/>
</dbReference>
<dbReference type="EMBL" id="CP006905">
    <property type="protein sequence ID" value="AIY84885.1"/>
    <property type="molecule type" value="Genomic_DNA"/>
</dbReference>
<dbReference type="GO" id="GO:0046872">
    <property type="term" value="F:metal ion binding"/>
    <property type="evidence" value="ECO:0007669"/>
    <property type="project" value="UniProtKB-KW"/>
</dbReference>
<proteinExistence type="predicted"/>
<dbReference type="PANTHER" id="PTHR31609">
    <property type="entry name" value="YDJC DEACETYLASE FAMILY MEMBER"/>
    <property type="match status" value="1"/>
</dbReference>
<dbReference type="Proteomes" id="UP000030635">
    <property type="component" value="Chromosome"/>
</dbReference>